<dbReference type="GO" id="GO:0016301">
    <property type="term" value="F:kinase activity"/>
    <property type="evidence" value="ECO:0007669"/>
    <property type="project" value="UniProtKB-KW"/>
</dbReference>
<dbReference type="OrthoDB" id="3175255at2759"/>
<evidence type="ECO:0000313" key="6">
    <source>
        <dbReference type="Proteomes" id="UP000242188"/>
    </source>
</evidence>
<feature type="domain" description="SH2" evidence="4">
    <location>
        <begin position="289"/>
        <end position="387"/>
    </location>
</feature>
<evidence type="ECO:0000256" key="1">
    <source>
        <dbReference type="ARBA" id="ARBA00022999"/>
    </source>
</evidence>
<dbReference type="GO" id="GO:0005942">
    <property type="term" value="C:phosphatidylinositol 3-kinase complex"/>
    <property type="evidence" value="ECO:0007669"/>
    <property type="project" value="TreeGrafter"/>
</dbReference>
<dbReference type="InterPro" id="IPR000980">
    <property type="entry name" value="SH2"/>
</dbReference>
<dbReference type="PRINTS" id="PR00401">
    <property type="entry name" value="SH2DOMAIN"/>
</dbReference>
<dbReference type="PROSITE" id="PS50001">
    <property type="entry name" value="SH2"/>
    <property type="match status" value="2"/>
</dbReference>
<evidence type="ECO:0000259" key="4">
    <source>
        <dbReference type="PROSITE" id="PS50001"/>
    </source>
</evidence>
<dbReference type="PRINTS" id="PR00678">
    <property type="entry name" value="PI3KINASEP85"/>
</dbReference>
<dbReference type="Gene3D" id="1.10.287.1490">
    <property type="match status" value="1"/>
</dbReference>
<dbReference type="PANTHER" id="PTHR10155">
    <property type="entry name" value="PHOSPHATIDYLINOSITOL 3-KINASE REGULATORY SUBUNIT"/>
    <property type="match status" value="1"/>
</dbReference>
<dbReference type="SMART" id="SM00252">
    <property type="entry name" value="SH2"/>
    <property type="match status" value="2"/>
</dbReference>
<name>A0A210QYE8_MIZYE</name>
<dbReference type="PANTHER" id="PTHR10155:SF10">
    <property type="entry name" value="PI3K21B, ISOFORM B"/>
    <property type="match status" value="1"/>
</dbReference>
<keyword evidence="5" id="KW-0808">Transferase</keyword>
<reference evidence="5 6" key="1">
    <citation type="journal article" date="2017" name="Nat. Ecol. Evol.">
        <title>Scallop genome provides insights into evolution of bilaterian karyotype and development.</title>
        <authorList>
            <person name="Wang S."/>
            <person name="Zhang J."/>
            <person name="Jiao W."/>
            <person name="Li J."/>
            <person name="Xun X."/>
            <person name="Sun Y."/>
            <person name="Guo X."/>
            <person name="Huan P."/>
            <person name="Dong B."/>
            <person name="Zhang L."/>
            <person name="Hu X."/>
            <person name="Sun X."/>
            <person name="Wang J."/>
            <person name="Zhao C."/>
            <person name="Wang Y."/>
            <person name="Wang D."/>
            <person name="Huang X."/>
            <person name="Wang R."/>
            <person name="Lv J."/>
            <person name="Li Y."/>
            <person name="Zhang Z."/>
            <person name="Liu B."/>
            <person name="Lu W."/>
            <person name="Hui Y."/>
            <person name="Liang J."/>
            <person name="Zhou Z."/>
            <person name="Hou R."/>
            <person name="Li X."/>
            <person name="Liu Y."/>
            <person name="Li H."/>
            <person name="Ning X."/>
            <person name="Lin Y."/>
            <person name="Zhao L."/>
            <person name="Xing Q."/>
            <person name="Dou J."/>
            <person name="Li Y."/>
            <person name="Mao J."/>
            <person name="Guo H."/>
            <person name="Dou H."/>
            <person name="Li T."/>
            <person name="Mu C."/>
            <person name="Jiang W."/>
            <person name="Fu Q."/>
            <person name="Fu X."/>
            <person name="Miao Y."/>
            <person name="Liu J."/>
            <person name="Yu Q."/>
            <person name="Li R."/>
            <person name="Liao H."/>
            <person name="Li X."/>
            <person name="Kong Y."/>
            <person name="Jiang Z."/>
            <person name="Chourrout D."/>
            <person name="Li R."/>
            <person name="Bao Z."/>
        </authorList>
    </citation>
    <scope>NUCLEOTIDE SEQUENCE [LARGE SCALE GENOMIC DNA]</scope>
    <source>
        <strain evidence="5 6">PY_sf001</strain>
    </source>
</reference>
<dbReference type="Pfam" id="PF00017">
    <property type="entry name" value="SH2"/>
    <property type="match status" value="2"/>
</dbReference>
<dbReference type="AlphaFoldDB" id="A0A210QYE8"/>
<keyword evidence="5" id="KW-0418">Kinase</keyword>
<keyword evidence="1 2" id="KW-0727">SH2 domain</keyword>
<feature type="coiled-coil region" evidence="3">
    <location>
        <begin position="197"/>
        <end position="231"/>
    </location>
</feature>
<organism evidence="5 6">
    <name type="scientific">Mizuhopecten yessoensis</name>
    <name type="common">Japanese scallop</name>
    <name type="synonym">Patinopecten yessoensis</name>
    <dbReference type="NCBI Taxonomy" id="6573"/>
    <lineage>
        <taxon>Eukaryota</taxon>
        <taxon>Metazoa</taxon>
        <taxon>Spiralia</taxon>
        <taxon>Lophotrochozoa</taxon>
        <taxon>Mollusca</taxon>
        <taxon>Bivalvia</taxon>
        <taxon>Autobranchia</taxon>
        <taxon>Pteriomorphia</taxon>
        <taxon>Pectinida</taxon>
        <taxon>Pectinoidea</taxon>
        <taxon>Pectinidae</taxon>
        <taxon>Mizuhopecten</taxon>
    </lineage>
</organism>
<comment type="caution">
    <text evidence="5">The sequence shown here is derived from an EMBL/GenBank/DDBJ whole genome shotgun (WGS) entry which is preliminary data.</text>
</comment>
<evidence type="ECO:0000313" key="5">
    <source>
        <dbReference type="EMBL" id="OWF53787.1"/>
    </source>
</evidence>
<gene>
    <name evidence="5" type="ORF">KP79_PYT08456</name>
</gene>
<feature type="domain" description="SH2" evidence="4">
    <location>
        <begin position="22"/>
        <end position="117"/>
    </location>
</feature>
<evidence type="ECO:0000256" key="3">
    <source>
        <dbReference type="SAM" id="Coils"/>
    </source>
</evidence>
<dbReference type="InterPro" id="IPR032498">
    <property type="entry name" value="PI3K_P85_iSH2"/>
</dbReference>
<dbReference type="SUPFAM" id="SSF55550">
    <property type="entry name" value="SH2 domain"/>
    <property type="match status" value="2"/>
</dbReference>
<keyword evidence="6" id="KW-1185">Reference proteome</keyword>
<protein>
    <submittedName>
        <fullName evidence="5">Phosphatidylinositol 3-kinase regulatory subunit gamma</fullName>
    </submittedName>
</protein>
<accession>A0A210QYE8</accession>
<dbReference type="EMBL" id="NEDP02001215">
    <property type="protein sequence ID" value="OWF53787.1"/>
    <property type="molecule type" value="Genomic_DNA"/>
</dbReference>
<dbReference type="GO" id="GO:0046854">
    <property type="term" value="P:phosphatidylinositol phosphate biosynthetic process"/>
    <property type="evidence" value="ECO:0007669"/>
    <property type="project" value="TreeGrafter"/>
</dbReference>
<dbReference type="Pfam" id="PF16454">
    <property type="entry name" value="PI3K_P85_iSH2"/>
    <property type="match status" value="1"/>
</dbReference>
<dbReference type="Gene3D" id="3.30.505.10">
    <property type="entry name" value="SH2 domain"/>
    <property type="match status" value="2"/>
</dbReference>
<dbReference type="InterPro" id="IPR036860">
    <property type="entry name" value="SH2_dom_sf"/>
</dbReference>
<proteinExistence type="predicted"/>
<dbReference type="STRING" id="6573.A0A210QYE8"/>
<keyword evidence="3" id="KW-0175">Coiled coil</keyword>
<evidence type="ECO:0000256" key="2">
    <source>
        <dbReference type="PROSITE-ProRule" id="PRU00191"/>
    </source>
</evidence>
<dbReference type="Proteomes" id="UP000242188">
    <property type="component" value="Unassembled WGS sequence"/>
</dbReference>
<dbReference type="GO" id="GO:0046935">
    <property type="term" value="F:1-phosphatidylinositol-3-kinase regulator activity"/>
    <property type="evidence" value="ECO:0007669"/>
    <property type="project" value="TreeGrafter"/>
</dbReference>
<sequence length="391" mass="45106">MMEGSGSAPVRPPRTTLGDQLWYWGNISREEVKDLMRDRCDGSYLVRDSVNSTGEYTLTLRKGGANKLMKIYKAAAGGYSIIQGESFLTVMSLVEFYRENSLDHLNASLDITLSHPVNRSLSNTFDGLSLSDFEALHVEYMDQMYEYYLLLQRHSDQLNILQNKQHCMAVYKASTEVYQEQLDLLQECVRKAPVDDITKLHANYSMLNERISELRAEMENLDQEVRRTGAVVWSYQADLDELKPIVTKLKKRRTKASKDLTKHDQSRELQEKIAEIIANPLLNKRSWYLDDDRDEAVRILSDAETGTFLLRPKKPNLRKCLSIKCDNGVKHCIVEVNEQGRCGFDDSYEFESLTKFITYFNTHSLLPYNKHMNTCLISAALYIEEPFYDVL</sequence>